<dbReference type="WBParaSite" id="nRc.2.0.1.t02743-RA">
    <property type="protein sequence ID" value="nRc.2.0.1.t02743-RA"/>
    <property type="gene ID" value="nRc.2.0.1.g02743"/>
</dbReference>
<dbReference type="SMART" id="SM00112">
    <property type="entry name" value="CA"/>
    <property type="match status" value="2"/>
</dbReference>
<evidence type="ECO:0000256" key="5">
    <source>
        <dbReference type="ARBA" id="ARBA00022989"/>
    </source>
</evidence>
<keyword evidence="6 9" id="KW-0472">Membrane</keyword>
<dbReference type="Pfam" id="PF00028">
    <property type="entry name" value="Cadherin"/>
    <property type="match status" value="1"/>
</dbReference>
<dbReference type="GO" id="GO:0007156">
    <property type="term" value="P:homophilic cell adhesion via plasma membrane adhesion molecules"/>
    <property type="evidence" value="ECO:0007669"/>
    <property type="project" value="InterPro"/>
</dbReference>
<dbReference type="PRINTS" id="PR00205">
    <property type="entry name" value="CADHERIN"/>
</dbReference>
<evidence type="ECO:0000256" key="9">
    <source>
        <dbReference type="SAM" id="Phobius"/>
    </source>
</evidence>
<accession>A0A915HL93</accession>
<evidence type="ECO:0000313" key="11">
    <source>
        <dbReference type="Proteomes" id="UP000887565"/>
    </source>
</evidence>
<dbReference type="InterPro" id="IPR002126">
    <property type="entry name" value="Cadherin-like_dom"/>
</dbReference>
<feature type="transmembrane region" description="Helical" evidence="9">
    <location>
        <begin position="1068"/>
        <end position="1093"/>
    </location>
</feature>
<dbReference type="InterPro" id="IPR050174">
    <property type="entry name" value="Protocadherin/Cadherin-CA"/>
</dbReference>
<keyword evidence="11" id="KW-1185">Reference proteome</keyword>
<protein>
    <submittedName>
        <fullName evidence="12">Cadherin domain-containing protein</fullName>
    </submittedName>
</protein>
<sequence length="1130" mass="127104">MDVNVAVFAADPLNTSKSRIFLQDSFTFTVEGSTDFVGNLGIRNDSGLALTIKLMPERYSTFFTIDQNGIIRYTSKFKLCESRIKADEICFIASVMDANNRILDQVPVTISFSCTKQITRWLAILPKDTKPGDQVYIAQLQNLKDLLKSNESLHLPSNPCFTWDPERRILVSTCQTADNFTASGDMLNFTVTSDDPETPYQKTEETSYEIIPKIEESIDNTVNTVQYMSTTITSPPTVNDTQDLICRSAYFEKSMQNVTINDTEVNITTAAVNFESQDAERLCPVTYTISYAEELNLLPKIFAIDQRGGRIYLIKSMDNLFFDTLYKLTNQNRSFTLVVDASLNNDTVKLRSKITINVNFSTVLNLNRNFTFEKSFYDFRVDSANMLPNGSIIGIVKVKSDCEKVLYAYRLSSASELPLKIDESSGALYFIRSSSFRPMSDNFQIQIITKQTGDVVASVPAKITFQENRLAPKFDIASSVTKNFNNISELLLANSTNPQQLLCVYGSKSFMKTTLTTVIKITPQYATSQLIDLFYKLNNMQDLFYMQVRENEAELQMISPSQTPAGAYNLNISVTSPDLPAWTEIFSVTVNITEEMVASGSELIPLPLSSKIFYQEIETATLSSTSKPIMQLNLTSSNYTHVIRISSLNLHSPNRIDGKTGNGDRYTDNHKDLFDFNETSGEIKLKRYPRSEELGKGYMIALGLVNDTKTLPSTETLVHIYFPNISNITSIADQNATQLHTNRVFPKVFYYVEIPENISIGTNILELNSTLDASDRKAFYKIKSGSGGKFNIGLNTGVITVTNEVDAENQTEYLLVVKSGAQNFDVDPHEIQTIMYSHSSNPSQNVQFVGNDETIVFINVTDVNDNAPMIKFAIRNYDRLLFPVQNISRTVGFVPAYDWDSTSKLQYNLLKANDSENFTIDQNKGLISIRKDRSIGEKSVYNFEIVVVVLNDTTQAVVHLIDDMALMNLSHFVHEFDLNSSRVIVDFIEITNQSVDNNGSYLLLYGYNTTSSNLLEGQQLVDFISKKWTPSLKLNFPSIQLDNVTIFREFEAHVQKPGRDWFLSVTEIALLIAVACLLIVLLVCGAILACLLWKKVINCGGGRMKEDDNYMLDSQFSTTKPYEKHLPIAK</sequence>
<evidence type="ECO:0000259" key="10">
    <source>
        <dbReference type="PROSITE" id="PS50268"/>
    </source>
</evidence>
<evidence type="ECO:0000256" key="8">
    <source>
        <dbReference type="PROSITE-ProRule" id="PRU00043"/>
    </source>
</evidence>
<name>A0A915HL93_ROMCU</name>
<dbReference type="SUPFAM" id="SSF49313">
    <property type="entry name" value="Cadherin-like"/>
    <property type="match status" value="2"/>
</dbReference>
<feature type="domain" description="Cadherin" evidence="10">
    <location>
        <begin position="746"/>
        <end position="870"/>
    </location>
</feature>
<evidence type="ECO:0000256" key="1">
    <source>
        <dbReference type="ARBA" id="ARBA00004167"/>
    </source>
</evidence>
<evidence type="ECO:0000313" key="12">
    <source>
        <dbReference type="WBParaSite" id="nRc.2.0.1.t02743-RA"/>
    </source>
</evidence>
<evidence type="ECO:0000256" key="3">
    <source>
        <dbReference type="ARBA" id="ARBA00022737"/>
    </source>
</evidence>
<organism evidence="11 12">
    <name type="scientific">Romanomermis culicivorax</name>
    <name type="common">Nematode worm</name>
    <dbReference type="NCBI Taxonomy" id="13658"/>
    <lineage>
        <taxon>Eukaryota</taxon>
        <taxon>Metazoa</taxon>
        <taxon>Ecdysozoa</taxon>
        <taxon>Nematoda</taxon>
        <taxon>Enoplea</taxon>
        <taxon>Dorylaimia</taxon>
        <taxon>Mermithida</taxon>
        <taxon>Mermithoidea</taxon>
        <taxon>Mermithidae</taxon>
        <taxon>Romanomermis</taxon>
    </lineage>
</organism>
<reference evidence="12" key="1">
    <citation type="submission" date="2022-11" db="UniProtKB">
        <authorList>
            <consortium name="WormBaseParasite"/>
        </authorList>
    </citation>
    <scope>IDENTIFICATION</scope>
</reference>
<proteinExistence type="predicted"/>
<comment type="subcellular location">
    <subcellularLocation>
        <location evidence="1">Membrane</location>
        <topology evidence="1">Single-pass membrane protein</topology>
    </subcellularLocation>
</comment>
<evidence type="ECO:0000256" key="2">
    <source>
        <dbReference type="ARBA" id="ARBA00022692"/>
    </source>
</evidence>
<evidence type="ECO:0000256" key="7">
    <source>
        <dbReference type="ARBA" id="ARBA00023180"/>
    </source>
</evidence>
<keyword evidence="7" id="KW-0325">Glycoprotein</keyword>
<dbReference type="PANTHER" id="PTHR24028:SF328">
    <property type="entry name" value="CADHERIN-3"/>
    <property type="match status" value="1"/>
</dbReference>
<dbReference type="GO" id="GO:0005886">
    <property type="term" value="C:plasma membrane"/>
    <property type="evidence" value="ECO:0007669"/>
    <property type="project" value="InterPro"/>
</dbReference>
<keyword evidence="2 9" id="KW-0812">Transmembrane</keyword>
<dbReference type="AlphaFoldDB" id="A0A915HL93"/>
<keyword evidence="4 8" id="KW-0106">Calcium</keyword>
<keyword evidence="3" id="KW-0677">Repeat</keyword>
<keyword evidence="5 9" id="KW-1133">Transmembrane helix</keyword>
<dbReference type="InterPro" id="IPR020894">
    <property type="entry name" value="Cadherin_CS"/>
</dbReference>
<dbReference type="PROSITE" id="PS50268">
    <property type="entry name" value="CADHERIN_2"/>
    <property type="match status" value="1"/>
</dbReference>
<dbReference type="Gene3D" id="2.60.40.60">
    <property type="entry name" value="Cadherins"/>
    <property type="match status" value="2"/>
</dbReference>
<dbReference type="Proteomes" id="UP000887565">
    <property type="component" value="Unplaced"/>
</dbReference>
<dbReference type="GO" id="GO:0005509">
    <property type="term" value="F:calcium ion binding"/>
    <property type="evidence" value="ECO:0007669"/>
    <property type="project" value="UniProtKB-UniRule"/>
</dbReference>
<dbReference type="CDD" id="cd11304">
    <property type="entry name" value="Cadherin_repeat"/>
    <property type="match status" value="2"/>
</dbReference>
<evidence type="ECO:0000256" key="6">
    <source>
        <dbReference type="ARBA" id="ARBA00023136"/>
    </source>
</evidence>
<dbReference type="InterPro" id="IPR015919">
    <property type="entry name" value="Cadherin-like_sf"/>
</dbReference>
<evidence type="ECO:0000256" key="4">
    <source>
        <dbReference type="ARBA" id="ARBA00022837"/>
    </source>
</evidence>
<dbReference type="PROSITE" id="PS00232">
    <property type="entry name" value="CADHERIN_1"/>
    <property type="match status" value="1"/>
</dbReference>
<dbReference type="PANTHER" id="PTHR24028">
    <property type="entry name" value="CADHERIN-87A"/>
    <property type="match status" value="1"/>
</dbReference>